<dbReference type="SUPFAM" id="SSF53335">
    <property type="entry name" value="S-adenosyl-L-methionine-dependent methyltransferases"/>
    <property type="match status" value="1"/>
</dbReference>
<dbReference type="Gene3D" id="3.40.50.150">
    <property type="entry name" value="Vaccinia Virus protein VP39"/>
    <property type="match status" value="1"/>
</dbReference>
<reference evidence="4 5" key="1">
    <citation type="submission" date="2019-01" db="EMBL/GenBank/DDBJ databases">
        <title>Nocardioides guangzhouensis sp. nov., an actinobacterium isolated from soil.</title>
        <authorList>
            <person name="Fu Y."/>
            <person name="Cai Y."/>
            <person name="Lin Z."/>
            <person name="Chen P."/>
        </authorList>
    </citation>
    <scope>NUCLEOTIDE SEQUENCE [LARGE SCALE GENOMIC DNA]</scope>
    <source>
        <strain evidence="4 5">NBRC 105384</strain>
    </source>
</reference>
<accession>A0A4Q5J2N8</accession>
<keyword evidence="5" id="KW-1185">Reference proteome</keyword>
<dbReference type="CDD" id="cd02440">
    <property type="entry name" value="AdoMet_MTases"/>
    <property type="match status" value="1"/>
</dbReference>
<dbReference type="RefSeq" id="WP_129987536.1">
    <property type="nucleotide sequence ID" value="NZ_SDPU01000022.1"/>
</dbReference>
<evidence type="ECO:0000313" key="4">
    <source>
        <dbReference type="EMBL" id="RYU11948.1"/>
    </source>
</evidence>
<proteinExistence type="predicted"/>
<organism evidence="4 5">
    <name type="scientific">Nocardioides iriomotensis</name>
    <dbReference type="NCBI Taxonomy" id="715784"/>
    <lineage>
        <taxon>Bacteria</taxon>
        <taxon>Bacillati</taxon>
        <taxon>Actinomycetota</taxon>
        <taxon>Actinomycetes</taxon>
        <taxon>Propionibacteriales</taxon>
        <taxon>Nocardioidaceae</taxon>
        <taxon>Nocardioides</taxon>
    </lineage>
</organism>
<evidence type="ECO:0000256" key="3">
    <source>
        <dbReference type="ARBA" id="ARBA00022691"/>
    </source>
</evidence>
<keyword evidence="3" id="KW-0949">S-adenosyl-L-methionine</keyword>
<sequence length="220" mass="24043">MANRTIGISDDLAGYVRRVGTREPEVLAQLRAETAALPQHAMQVAPEEGAFLAMLVELTRARRCVEVGTFTGYSSTAIALALPDDGRLVCCDVSEEWTTIARRAWVEAGVDHKITLEIAPATQTLDRLIAEDGESTYDFAFIDADKSGYDAYYERCLRLVRPGGLIAVDNVLWGGRVVDDETDDEDTRSIQALNAKIVADDRVSMVLLPVADGVTLARVR</sequence>
<evidence type="ECO:0000313" key="5">
    <source>
        <dbReference type="Proteomes" id="UP000291189"/>
    </source>
</evidence>
<evidence type="ECO:0000256" key="1">
    <source>
        <dbReference type="ARBA" id="ARBA00022603"/>
    </source>
</evidence>
<comment type="caution">
    <text evidence="4">The sequence shown here is derived from an EMBL/GenBank/DDBJ whole genome shotgun (WGS) entry which is preliminary data.</text>
</comment>
<dbReference type="Proteomes" id="UP000291189">
    <property type="component" value="Unassembled WGS sequence"/>
</dbReference>
<dbReference type="Pfam" id="PF01596">
    <property type="entry name" value="Methyltransf_3"/>
    <property type="match status" value="1"/>
</dbReference>
<protein>
    <submittedName>
        <fullName evidence="4">SAM-dependent methyltransferase</fullName>
    </submittedName>
</protein>
<gene>
    <name evidence="4" type="ORF">ETU37_11865</name>
</gene>
<dbReference type="EMBL" id="SDPU01000022">
    <property type="protein sequence ID" value="RYU11948.1"/>
    <property type="molecule type" value="Genomic_DNA"/>
</dbReference>
<dbReference type="GO" id="GO:0008757">
    <property type="term" value="F:S-adenosylmethionine-dependent methyltransferase activity"/>
    <property type="evidence" value="ECO:0007669"/>
    <property type="project" value="TreeGrafter"/>
</dbReference>
<dbReference type="GO" id="GO:0032259">
    <property type="term" value="P:methylation"/>
    <property type="evidence" value="ECO:0007669"/>
    <property type="project" value="UniProtKB-KW"/>
</dbReference>
<dbReference type="InterPro" id="IPR029063">
    <property type="entry name" value="SAM-dependent_MTases_sf"/>
</dbReference>
<dbReference type="PANTHER" id="PTHR10509">
    <property type="entry name" value="O-METHYLTRANSFERASE-RELATED"/>
    <property type="match status" value="1"/>
</dbReference>
<dbReference type="PROSITE" id="PS51682">
    <property type="entry name" value="SAM_OMT_I"/>
    <property type="match status" value="1"/>
</dbReference>
<keyword evidence="2 4" id="KW-0808">Transferase</keyword>
<keyword evidence="1 4" id="KW-0489">Methyltransferase</keyword>
<dbReference type="GO" id="GO:0008171">
    <property type="term" value="F:O-methyltransferase activity"/>
    <property type="evidence" value="ECO:0007669"/>
    <property type="project" value="InterPro"/>
</dbReference>
<dbReference type="OrthoDB" id="9799672at2"/>
<name>A0A4Q5J2N8_9ACTN</name>
<dbReference type="PANTHER" id="PTHR10509:SF14">
    <property type="entry name" value="CAFFEOYL-COA O-METHYLTRANSFERASE 3-RELATED"/>
    <property type="match status" value="1"/>
</dbReference>
<evidence type="ECO:0000256" key="2">
    <source>
        <dbReference type="ARBA" id="ARBA00022679"/>
    </source>
</evidence>
<dbReference type="InterPro" id="IPR050362">
    <property type="entry name" value="Cation-dep_OMT"/>
</dbReference>
<dbReference type="AlphaFoldDB" id="A0A4Q5J2N8"/>
<dbReference type="InterPro" id="IPR002935">
    <property type="entry name" value="SAM_O-MeTrfase"/>
</dbReference>